<comment type="caution">
    <text evidence="2">The sequence shown here is derived from an EMBL/GenBank/DDBJ whole genome shotgun (WGS) entry which is preliminary data.</text>
</comment>
<evidence type="ECO:0000313" key="2">
    <source>
        <dbReference type="EMBL" id="CAK5265778.1"/>
    </source>
</evidence>
<sequence length="73" mass="7350">MSIPRHSVFASSSAAGASFTSISSASTAPSALFSRSQARDVSNSDAGSSTSVPVSSKSVKVLPFRCLALKLAS</sequence>
<name>A0AAD2JWH8_9AGAR</name>
<keyword evidence="3" id="KW-1185">Reference proteome</keyword>
<gene>
    <name evidence="2" type="ORF">MYCIT1_LOCUS7030</name>
</gene>
<evidence type="ECO:0000313" key="3">
    <source>
        <dbReference type="Proteomes" id="UP001295794"/>
    </source>
</evidence>
<feature type="region of interest" description="Disordered" evidence="1">
    <location>
        <begin position="38"/>
        <end position="57"/>
    </location>
</feature>
<dbReference type="Proteomes" id="UP001295794">
    <property type="component" value="Unassembled WGS sequence"/>
</dbReference>
<organism evidence="2 3">
    <name type="scientific">Mycena citricolor</name>
    <dbReference type="NCBI Taxonomy" id="2018698"/>
    <lineage>
        <taxon>Eukaryota</taxon>
        <taxon>Fungi</taxon>
        <taxon>Dikarya</taxon>
        <taxon>Basidiomycota</taxon>
        <taxon>Agaricomycotina</taxon>
        <taxon>Agaricomycetes</taxon>
        <taxon>Agaricomycetidae</taxon>
        <taxon>Agaricales</taxon>
        <taxon>Marasmiineae</taxon>
        <taxon>Mycenaceae</taxon>
        <taxon>Mycena</taxon>
    </lineage>
</organism>
<proteinExistence type="predicted"/>
<reference evidence="2" key="1">
    <citation type="submission" date="2023-11" db="EMBL/GenBank/DDBJ databases">
        <authorList>
            <person name="De Vega J J."/>
            <person name="De Vega J J."/>
        </authorList>
    </citation>
    <scope>NUCLEOTIDE SEQUENCE</scope>
</reference>
<accession>A0AAD2JWH8</accession>
<evidence type="ECO:0000256" key="1">
    <source>
        <dbReference type="SAM" id="MobiDB-lite"/>
    </source>
</evidence>
<feature type="compositionally biased region" description="Polar residues" evidence="1">
    <location>
        <begin position="38"/>
        <end position="47"/>
    </location>
</feature>
<feature type="compositionally biased region" description="Low complexity" evidence="1">
    <location>
        <begin position="48"/>
        <end position="57"/>
    </location>
</feature>
<dbReference type="EMBL" id="CAVNYO010000101">
    <property type="protein sequence ID" value="CAK5265778.1"/>
    <property type="molecule type" value="Genomic_DNA"/>
</dbReference>
<protein>
    <submittedName>
        <fullName evidence="2">Uncharacterized protein</fullName>
    </submittedName>
</protein>
<dbReference type="AlphaFoldDB" id="A0AAD2JWH8"/>